<evidence type="ECO:0000313" key="3">
    <source>
        <dbReference type="Proteomes" id="UP000064189"/>
    </source>
</evidence>
<name>A0A109MXB5_9BACI</name>
<reference evidence="2 3" key="1">
    <citation type="submission" date="2015-11" db="EMBL/GenBank/DDBJ databases">
        <title>Genome Sequence of Bacillus simplex strain VanAntwerpen2.</title>
        <authorList>
            <person name="Couger M.B."/>
        </authorList>
    </citation>
    <scope>NUCLEOTIDE SEQUENCE [LARGE SCALE GENOMIC DNA]</scope>
    <source>
        <strain evidence="2 3">VanAntwerpen02</strain>
    </source>
</reference>
<accession>A0A109MXB5</accession>
<proteinExistence type="predicted"/>
<sequence>MRKIKLNYFPNDSNWVGGTIEDLEFEAKVFDEPSKYGIYGGKVSKLSIDGIANYDRGWEFGEDEPFVKDVVEFLEDSTKRFGGGF</sequence>
<evidence type="ECO:0000313" key="2">
    <source>
        <dbReference type="EMBL" id="KWW17952.1"/>
    </source>
</evidence>
<dbReference type="RefSeq" id="WP_061142594.1">
    <property type="nucleotide sequence ID" value="NZ_LNNH01000025.1"/>
</dbReference>
<organism evidence="2 3">
    <name type="scientific">Peribacillus simplex</name>
    <dbReference type="NCBI Taxonomy" id="1478"/>
    <lineage>
        <taxon>Bacteria</taxon>
        <taxon>Bacillati</taxon>
        <taxon>Bacillota</taxon>
        <taxon>Bacilli</taxon>
        <taxon>Bacillales</taxon>
        <taxon>Bacillaceae</taxon>
        <taxon>Peribacillus</taxon>
    </lineage>
</organism>
<protein>
    <recommendedName>
        <fullName evidence="1">DUF7678 domain-containing protein</fullName>
    </recommendedName>
</protein>
<dbReference type="AlphaFoldDB" id="A0A109MXB5"/>
<evidence type="ECO:0000259" key="1">
    <source>
        <dbReference type="Pfam" id="PF24726"/>
    </source>
</evidence>
<comment type="caution">
    <text evidence="2">The sequence shown here is derived from an EMBL/GenBank/DDBJ whole genome shotgun (WGS) entry which is preliminary data.</text>
</comment>
<keyword evidence="3" id="KW-1185">Reference proteome</keyword>
<feature type="domain" description="DUF7678" evidence="1">
    <location>
        <begin position="14"/>
        <end position="72"/>
    </location>
</feature>
<dbReference type="Pfam" id="PF24726">
    <property type="entry name" value="DUF7678"/>
    <property type="match status" value="1"/>
</dbReference>
<dbReference type="EMBL" id="LNNH01000025">
    <property type="protein sequence ID" value="KWW17952.1"/>
    <property type="molecule type" value="Genomic_DNA"/>
</dbReference>
<gene>
    <name evidence="2" type="ORF">AS888_20795</name>
</gene>
<dbReference type="Proteomes" id="UP000064189">
    <property type="component" value="Unassembled WGS sequence"/>
</dbReference>
<dbReference type="InterPro" id="IPR056095">
    <property type="entry name" value="DUF7678"/>
</dbReference>